<dbReference type="PANTHER" id="PTHR33375">
    <property type="entry name" value="CHROMOSOME-PARTITIONING PROTEIN PARB-RELATED"/>
    <property type="match status" value="1"/>
</dbReference>
<feature type="region of interest" description="Disordered" evidence="2">
    <location>
        <begin position="243"/>
        <end position="268"/>
    </location>
</feature>
<feature type="compositionally biased region" description="Polar residues" evidence="2">
    <location>
        <begin position="243"/>
        <end position="254"/>
    </location>
</feature>
<dbReference type="Gene3D" id="1.10.10.2830">
    <property type="match status" value="1"/>
</dbReference>
<protein>
    <submittedName>
        <fullName evidence="4">ParB-like partition protein</fullName>
    </submittedName>
</protein>
<accession>F0RQV4</accession>
<feature type="domain" description="ParB-like N-terminal" evidence="3">
    <location>
        <begin position="35"/>
        <end position="123"/>
    </location>
</feature>
<reference evidence="4 5" key="2">
    <citation type="journal article" date="2012" name="Stand. Genomic Sci.">
        <title>Complete genome sequence of the orange-red pigmented, radioresistant Deinococcus proteolyticus type strain (MRP(T)).</title>
        <authorList>
            <person name="Copeland A."/>
            <person name="Zeytun A."/>
            <person name="Yassawong M."/>
            <person name="Nolan M."/>
            <person name="Lucas S."/>
            <person name="Hammon N."/>
            <person name="Deshpande S."/>
            <person name="Cheng J.F."/>
            <person name="Han C."/>
            <person name="Tapia R."/>
            <person name="Goodwin L.A."/>
            <person name="Pitluck S."/>
            <person name="Mavromatis K."/>
            <person name="Liolios K."/>
            <person name="Pagani I."/>
            <person name="Ivanova N."/>
            <person name="Mikhailova N."/>
            <person name="Pati A."/>
            <person name="Chen A."/>
            <person name="Palaniappan K."/>
            <person name="Land M."/>
            <person name="Hauser L."/>
            <person name="Jeffries C.D."/>
            <person name="Brambilla E.M."/>
            <person name="Rohde M."/>
            <person name="Sikorski J."/>
            <person name="Pukall R."/>
            <person name="Goker M."/>
            <person name="Detter J.C."/>
            <person name="Woyke T."/>
            <person name="Bristow J."/>
            <person name="Eisen J.A."/>
            <person name="Markowitz V."/>
            <person name="Hugenholtz P."/>
            <person name="Kyrpides N.C."/>
            <person name="Klenk H.P."/>
            <person name="Lapidus A."/>
        </authorList>
    </citation>
    <scope>NUCLEOTIDE SEQUENCE [LARGE SCALE GENOMIC DNA]</scope>
    <source>
        <strain evidence="5">ATCC 35074 / DSM 20540 / JCM 6276 / NBRC 101906 / NCIMB 13154 / VKM Ac-1939 / CCM 2703 / MRP</strain>
        <plasmid evidence="5">Plasmid pDEIPR03</plasmid>
    </source>
</reference>
<dbReference type="OrthoDB" id="9802051at2"/>
<dbReference type="SUPFAM" id="SSF110849">
    <property type="entry name" value="ParB/Sulfiredoxin"/>
    <property type="match status" value="1"/>
</dbReference>
<proteinExistence type="inferred from homology"/>
<keyword evidence="4" id="KW-0614">Plasmid</keyword>
<dbReference type="NCBIfam" id="TIGR00180">
    <property type="entry name" value="parB_part"/>
    <property type="match status" value="1"/>
</dbReference>
<dbReference type="KEGG" id="dpt:Deipr_2546"/>
<evidence type="ECO:0000313" key="5">
    <source>
        <dbReference type="Proteomes" id="UP000007718"/>
    </source>
</evidence>
<dbReference type="InterPro" id="IPR036086">
    <property type="entry name" value="ParB/Sulfiredoxin_sf"/>
</dbReference>
<dbReference type="GO" id="GO:0003677">
    <property type="term" value="F:DNA binding"/>
    <property type="evidence" value="ECO:0007669"/>
    <property type="project" value="InterPro"/>
</dbReference>
<comment type="similarity">
    <text evidence="1">Belongs to the ParB family.</text>
</comment>
<gene>
    <name evidence="4" type="ordered locus">Deipr_2546</name>
</gene>
<dbReference type="PANTHER" id="PTHR33375:SF7">
    <property type="entry name" value="CHROMOSOME 2-PARTITIONING PROTEIN PARB-RELATED"/>
    <property type="match status" value="1"/>
</dbReference>
<evidence type="ECO:0000313" key="4">
    <source>
        <dbReference type="EMBL" id="ADY27663.1"/>
    </source>
</evidence>
<dbReference type="InterPro" id="IPR004437">
    <property type="entry name" value="ParB/RepB/Spo0J"/>
</dbReference>
<dbReference type="Pfam" id="PF02195">
    <property type="entry name" value="ParB_N"/>
    <property type="match status" value="1"/>
</dbReference>
<sequence>MSGKPSTSALQAAMARASKAQSGIQAAEERHVPVEYLRLDDLDVSPSQARKDFQGIDELARDIAANGVLQPVLVRPLAGGRYQLVAGERRLRASRQAQQATIPAVIRDMTDLEARMHGLRENLQREDLNAYEVARAVLDLTALQLARPADEVQAELGGAAPAEETLRVLGEALKLVNKDLTYLSYRRNYLSLLRLPAHLVAAIEQGASYSAVLAVRAATPEQQRVWLPLIISGEWSRRQVQQALQEAKQTSQPANRPANKKKVPLADDWDRQMGQVSRKFTAKRLQSLDPRRRQKAQRLLNELAQLLEE</sequence>
<evidence type="ECO:0000256" key="1">
    <source>
        <dbReference type="ARBA" id="ARBA00006295"/>
    </source>
</evidence>
<reference evidence="5" key="1">
    <citation type="submission" date="2011-02" db="EMBL/GenBank/DDBJ databases">
        <title>The complete sequence of plasmid3 of Deinococcus proteolyticus DSM 20540.</title>
        <authorList>
            <consortium name="US DOE Joint Genome Institute (JGI-PGF)"/>
            <person name="Lucas S."/>
            <person name="Copeland A."/>
            <person name="Lapidus A."/>
            <person name="Bruce D."/>
            <person name="Goodwin L."/>
            <person name="Pitluck S."/>
            <person name="Kyrpides N."/>
            <person name="Mavromatis K."/>
            <person name="Pagani I."/>
            <person name="Ivanova N."/>
            <person name="Ovchinnikova G."/>
            <person name="Zeytun A."/>
            <person name="Detter J.C."/>
            <person name="Han C."/>
            <person name="Land M."/>
            <person name="Hauser L."/>
            <person name="Markowitz V."/>
            <person name="Cheng J.-F."/>
            <person name="Hugenholtz P."/>
            <person name="Woyke T."/>
            <person name="Wu D."/>
            <person name="Pukall R."/>
            <person name="Steenblock K."/>
            <person name="Brambilla E."/>
            <person name="Klenk H.-P."/>
            <person name="Eisen J.A."/>
        </authorList>
    </citation>
    <scope>NUCLEOTIDE SEQUENCE [LARGE SCALE GENOMIC DNA]</scope>
    <source>
        <strain evidence="5">ATCC 35074 / DSM 20540 / JCM 6276 / NBRC 101906 / NCIMB 13154 / VKM Ac-1939 / CCM 2703 / MRP</strain>
        <plasmid evidence="5">Plasmid pDEIPR03</plasmid>
    </source>
</reference>
<dbReference type="SUPFAM" id="SSF109709">
    <property type="entry name" value="KorB DNA-binding domain-like"/>
    <property type="match status" value="1"/>
</dbReference>
<organism evidence="4 5">
    <name type="scientific">Deinococcus proteolyticus (strain ATCC 35074 / DSM 20540 / JCM 6276 / NBRC 101906 / NCIMB 13154 / VKM Ac-1939 / CCM 2703 / MRP)</name>
    <dbReference type="NCBI Taxonomy" id="693977"/>
    <lineage>
        <taxon>Bacteria</taxon>
        <taxon>Thermotogati</taxon>
        <taxon>Deinococcota</taxon>
        <taxon>Deinococci</taxon>
        <taxon>Deinococcales</taxon>
        <taxon>Deinococcaceae</taxon>
        <taxon>Deinococcus</taxon>
    </lineage>
</organism>
<dbReference type="AlphaFoldDB" id="F0RQV4"/>
<dbReference type="GO" id="GO:0007059">
    <property type="term" value="P:chromosome segregation"/>
    <property type="evidence" value="ECO:0007669"/>
    <property type="project" value="TreeGrafter"/>
</dbReference>
<dbReference type="InterPro" id="IPR003115">
    <property type="entry name" value="ParB_N"/>
</dbReference>
<keyword evidence="5" id="KW-1185">Reference proteome</keyword>
<dbReference type="Proteomes" id="UP000007718">
    <property type="component" value="Plasmid pDEIPR03"/>
</dbReference>
<dbReference type="RefSeq" id="WP_013623170.1">
    <property type="nucleotide sequence ID" value="NC_015170.1"/>
</dbReference>
<dbReference type="Gene3D" id="3.90.1530.30">
    <property type="match status" value="1"/>
</dbReference>
<name>F0RQV4_DEIPM</name>
<dbReference type="HOGENOM" id="CLU_917424_0_0_0"/>
<evidence type="ECO:0000259" key="3">
    <source>
        <dbReference type="SMART" id="SM00470"/>
    </source>
</evidence>
<dbReference type="InterPro" id="IPR050336">
    <property type="entry name" value="Chromosome_partition/occlusion"/>
</dbReference>
<dbReference type="EMBL" id="CP002539">
    <property type="protein sequence ID" value="ADY27663.1"/>
    <property type="molecule type" value="Genomic_DNA"/>
</dbReference>
<dbReference type="GO" id="GO:0005694">
    <property type="term" value="C:chromosome"/>
    <property type="evidence" value="ECO:0007669"/>
    <property type="project" value="TreeGrafter"/>
</dbReference>
<geneLocation type="plasmid" evidence="4 5">
    <name>pDEIPR03</name>
</geneLocation>
<dbReference type="SMART" id="SM00470">
    <property type="entry name" value="ParB"/>
    <property type="match status" value="1"/>
</dbReference>
<dbReference type="eggNOG" id="COG1475">
    <property type="taxonomic scope" value="Bacteria"/>
</dbReference>
<evidence type="ECO:0000256" key="2">
    <source>
        <dbReference type="SAM" id="MobiDB-lite"/>
    </source>
</evidence>